<dbReference type="PROSITE" id="PS50002">
    <property type="entry name" value="SH3"/>
    <property type="match status" value="1"/>
</dbReference>
<evidence type="ECO:0000256" key="2">
    <source>
        <dbReference type="PROSITE-ProRule" id="PRU00192"/>
    </source>
</evidence>
<dbReference type="GO" id="GO:0110085">
    <property type="term" value="C:mitotic actomyosin contractile ring"/>
    <property type="evidence" value="ECO:0007669"/>
    <property type="project" value="TreeGrafter"/>
</dbReference>
<dbReference type="Gene3D" id="2.30.30.40">
    <property type="entry name" value="SH3 Domains"/>
    <property type="match status" value="1"/>
</dbReference>
<evidence type="ECO:0000313" key="6">
    <source>
        <dbReference type="EMBL" id="CAH2353964.1"/>
    </source>
</evidence>
<dbReference type="Proteomes" id="UP000837801">
    <property type="component" value="Unassembled WGS sequence"/>
</dbReference>
<dbReference type="InterPro" id="IPR056409">
    <property type="entry name" value="Ig_CYK3_C"/>
</dbReference>
<accession>A0A9P0VZH8</accession>
<sequence>MSIPNLPFKVKTTFSWAGEEEGDLGFIEGEIVEVYSVVDESWWSGKLRRNGAEGIFPRDYVTIMEDQFGMSTSSKTNTPTPTMPSTPTKSPMQYKSPNTSFTAANTSYSGYSGNGKSQKAPMSASKGGAYPRSPGQGHGQTMSDHYHQNELLQLQQRELELEKFRLLKQQQHYQVKKLQEQHKRMSYQQQNAHSSSSSSPPLPPSQLTKSQSASRIKQSQSQTFPAKSYKSNSNVDLSIQTKFKPPPLAHSNTIESYSPVHSPKIISPRDQMLFADIDDDEITNKRKQLERELKQLKLIEKSRKSQYGKPASGSRRSNGDISNESSFISEGVMSSKKNYRSRDDLSKKLSCDLNEQEVVEVYDVDGDYQDAHNVEEEDEDDAPPPPVRKSIPTHKSMSNINRSLNQPQKHHESPYDADDFRFSDEELLRLSQIQQEELKNSIKSLQSDVLNLSELSATSAGSFMRHKYENELIKQNGQIPEIAEKPEPIPKDNQDVLETIFQEKKSGKHSNIFQKLLKKKSESGENLIEQKLLSKQGIDDPSSIDWTTFKSDLNRMNSLTTQSKQARTKRIVRNERSLIIKPLEFVSDINTNEVLGEIDEEKWESSAYGGSSLRKIDSFVSKYDISTDLNEFIADVSVKLSGSRLSQVRAVLLQLIKFRIIEEEIEDGGKISQQKPKLQELMSKGEGSIYQMNYLFKKMLDALRIPSEIVLGFWKRPNEFYHNEQYVLNHCWLSILLDDQFFIMDMYNFAHGEICNVLEEKYNEFYFLARPLSVVSTHIPSIIDLQHVVPPIDQNIAFYLPRMYSGFYKNNLKFGNFNNALTRLTDLEFFELELEIPTDVEIFTLIKTSKVTTNELTLAQVYWTSNTRIAKIKAILPENESIGVLQIFSGPKGLQKHFDNIHELSIVIPLYHSGSYKPCKFVPRFPTVQSQNNDLYIKQPQTNKIIVKNAYNFEIVQHPSQGLNTGSGVMNLDFKLVIESPSGKYFKLNKLDQSKPFGTFESNIKCSELGFYRGLVIGDNGTSWYVFAQWECVPGLIKN</sequence>
<gene>
    <name evidence="6" type="ORF">CLIB1423_13S02916</name>
</gene>
<feature type="coiled-coil region" evidence="3">
    <location>
        <begin position="428"/>
        <end position="455"/>
    </location>
</feature>
<feature type="compositionally biased region" description="Low complexity" evidence="4">
    <location>
        <begin position="70"/>
        <end position="92"/>
    </location>
</feature>
<evidence type="ECO:0000313" key="7">
    <source>
        <dbReference type="Proteomes" id="UP000837801"/>
    </source>
</evidence>
<dbReference type="OrthoDB" id="6129702at2759"/>
<dbReference type="EMBL" id="CAKXYY010000013">
    <property type="protein sequence ID" value="CAH2353964.1"/>
    <property type="molecule type" value="Genomic_DNA"/>
</dbReference>
<reference evidence="6" key="1">
    <citation type="submission" date="2022-03" db="EMBL/GenBank/DDBJ databases">
        <authorList>
            <person name="Legras J.-L."/>
            <person name="Devillers H."/>
            <person name="Grondin C."/>
        </authorList>
    </citation>
    <scope>NUCLEOTIDE SEQUENCE</scope>
    <source>
        <strain evidence="6">CLIB 1423</strain>
    </source>
</reference>
<dbReference type="PANTHER" id="PTHR46333:SF2">
    <property type="entry name" value="CYTOKINESIS PROTEIN 3"/>
    <property type="match status" value="1"/>
</dbReference>
<feature type="region of interest" description="Disordered" evidence="4">
    <location>
        <begin position="70"/>
        <end position="143"/>
    </location>
</feature>
<dbReference type="AlphaFoldDB" id="A0A9P0VZH8"/>
<dbReference type="SUPFAM" id="SSF50044">
    <property type="entry name" value="SH3-domain"/>
    <property type="match status" value="1"/>
</dbReference>
<feature type="compositionally biased region" description="Polar residues" evidence="4">
    <location>
        <begin position="93"/>
        <end position="117"/>
    </location>
</feature>
<feature type="compositionally biased region" description="Polar residues" evidence="4">
    <location>
        <begin position="213"/>
        <end position="241"/>
    </location>
</feature>
<feature type="compositionally biased region" description="Low complexity" evidence="4">
    <location>
        <begin position="186"/>
        <end position="212"/>
    </location>
</feature>
<feature type="region of interest" description="Disordered" evidence="4">
    <location>
        <begin position="301"/>
        <end position="326"/>
    </location>
</feature>
<keyword evidence="3" id="KW-0175">Coiled coil</keyword>
<evidence type="ECO:0000256" key="1">
    <source>
        <dbReference type="ARBA" id="ARBA00022443"/>
    </source>
</evidence>
<dbReference type="SMART" id="SM00326">
    <property type="entry name" value="SH3"/>
    <property type="match status" value="1"/>
</dbReference>
<proteinExistence type="predicted"/>
<organism evidence="6 7">
    <name type="scientific">[Candida] railenensis</name>
    <dbReference type="NCBI Taxonomy" id="45579"/>
    <lineage>
        <taxon>Eukaryota</taxon>
        <taxon>Fungi</taxon>
        <taxon>Dikarya</taxon>
        <taxon>Ascomycota</taxon>
        <taxon>Saccharomycotina</taxon>
        <taxon>Pichiomycetes</taxon>
        <taxon>Debaryomycetaceae</taxon>
        <taxon>Kurtzmaniella</taxon>
    </lineage>
</organism>
<feature type="region of interest" description="Disordered" evidence="4">
    <location>
        <begin position="374"/>
        <end position="416"/>
    </location>
</feature>
<evidence type="ECO:0000256" key="4">
    <source>
        <dbReference type="SAM" id="MobiDB-lite"/>
    </source>
</evidence>
<dbReference type="Pfam" id="PF24584">
    <property type="entry name" value="Ig_CYK3_C"/>
    <property type="match status" value="1"/>
</dbReference>
<feature type="compositionally biased region" description="Polar residues" evidence="4">
    <location>
        <begin position="314"/>
        <end position="326"/>
    </location>
</feature>
<dbReference type="Pfam" id="PF07653">
    <property type="entry name" value="SH3_2"/>
    <property type="match status" value="1"/>
</dbReference>
<dbReference type="InterPro" id="IPR036028">
    <property type="entry name" value="SH3-like_dom_sf"/>
</dbReference>
<protein>
    <submittedName>
        <fullName evidence="6">Cytokinesis protein 3</fullName>
    </submittedName>
</protein>
<feature type="region of interest" description="Disordered" evidence="4">
    <location>
        <begin position="175"/>
        <end position="263"/>
    </location>
</feature>
<keyword evidence="1 2" id="KW-0728">SH3 domain</keyword>
<dbReference type="InterPro" id="IPR052557">
    <property type="entry name" value="CAP/Cytokinesis_protein"/>
</dbReference>
<dbReference type="GO" id="GO:0140278">
    <property type="term" value="P:mitotic division septum assembly"/>
    <property type="evidence" value="ECO:0007669"/>
    <property type="project" value="TreeGrafter"/>
</dbReference>
<comment type="caution">
    <text evidence="6">The sequence shown here is derived from an EMBL/GenBank/DDBJ whole genome shotgun (WGS) entry which is preliminary data.</text>
</comment>
<feature type="compositionally biased region" description="Polar residues" evidence="4">
    <location>
        <begin position="393"/>
        <end position="407"/>
    </location>
</feature>
<evidence type="ECO:0000259" key="5">
    <source>
        <dbReference type="PROSITE" id="PS50002"/>
    </source>
</evidence>
<feature type="domain" description="SH3" evidence="5">
    <location>
        <begin position="5"/>
        <end position="66"/>
    </location>
</feature>
<dbReference type="PANTHER" id="PTHR46333">
    <property type="entry name" value="CYTOKINESIS PROTEIN 3"/>
    <property type="match status" value="1"/>
</dbReference>
<name>A0A9P0VZH8_9ASCO</name>
<keyword evidence="7" id="KW-1185">Reference proteome</keyword>
<evidence type="ECO:0000256" key="3">
    <source>
        <dbReference type="SAM" id="Coils"/>
    </source>
</evidence>
<dbReference type="InterPro" id="IPR001452">
    <property type="entry name" value="SH3_domain"/>
</dbReference>